<dbReference type="InterPro" id="IPR046869">
    <property type="entry name" value="SLM1/RGC1-like_PH"/>
</dbReference>
<evidence type="ECO:0000256" key="2">
    <source>
        <dbReference type="SAM" id="MobiDB-lite"/>
    </source>
</evidence>
<dbReference type="AlphaFoldDB" id="A0A1R1XID5"/>
<dbReference type="Gene3D" id="2.30.29.30">
    <property type="entry name" value="Pleckstrin-homology domain (PH domain)/Phosphotyrosine-binding domain (PTB)"/>
    <property type="match status" value="1"/>
</dbReference>
<dbReference type="STRING" id="133412.A0A1R1XID5"/>
<dbReference type="InterPro" id="IPR011993">
    <property type="entry name" value="PH-like_dom_sf"/>
</dbReference>
<proteinExistence type="predicted"/>
<dbReference type="InterPro" id="IPR027267">
    <property type="entry name" value="AH/BAR_dom_sf"/>
</dbReference>
<organism evidence="4 5">
    <name type="scientific">Smittium culicis</name>
    <dbReference type="NCBI Taxonomy" id="133412"/>
    <lineage>
        <taxon>Eukaryota</taxon>
        <taxon>Fungi</taxon>
        <taxon>Fungi incertae sedis</taxon>
        <taxon>Zoopagomycota</taxon>
        <taxon>Kickxellomycotina</taxon>
        <taxon>Harpellomycetes</taxon>
        <taxon>Harpellales</taxon>
        <taxon>Legeriomycetaceae</taxon>
        <taxon>Smittium</taxon>
    </lineage>
</organism>
<dbReference type="SUPFAM" id="SSF103657">
    <property type="entry name" value="BAR/IMD domain-like"/>
    <property type="match status" value="1"/>
</dbReference>
<dbReference type="EMBL" id="LSSN01003095">
    <property type="protein sequence ID" value="OMJ14370.1"/>
    <property type="molecule type" value="Genomic_DNA"/>
</dbReference>
<keyword evidence="1" id="KW-0597">Phosphoprotein</keyword>
<dbReference type="SUPFAM" id="SSF50729">
    <property type="entry name" value="PH domain-like"/>
    <property type="match status" value="1"/>
</dbReference>
<dbReference type="PANTHER" id="PTHR31941:SF1">
    <property type="entry name" value="CYTOSKELETAL SIGNALING PROTEIN SLM1"/>
    <property type="match status" value="1"/>
</dbReference>
<feature type="compositionally biased region" description="Basic residues" evidence="2">
    <location>
        <begin position="1"/>
        <end position="12"/>
    </location>
</feature>
<comment type="caution">
    <text evidence="4">The sequence shown here is derived from an EMBL/GenBank/DDBJ whole genome shotgun (WGS) entry which is preliminary data.</text>
</comment>
<name>A0A1R1XID5_9FUNG</name>
<protein>
    <submittedName>
        <fullName evidence="4">Cytoskeletal signaling protein slm1</fullName>
    </submittedName>
</protein>
<evidence type="ECO:0000313" key="5">
    <source>
        <dbReference type="Proteomes" id="UP000187283"/>
    </source>
</evidence>
<feature type="domain" description="PH" evidence="3">
    <location>
        <begin position="410"/>
        <end position="509"/>
    </location>
</feature>
<dbReference type="Pfam" id="PF20400">
    <property type="entry name" value="BAR_4"/>
    <property type="match status" value="1"/>
</dbReference>
<dbReference type="PROSITE" id="PS50003">
    <property type="entry name" value="PH_DOMAIN"/>
    <property type="match status" value="1"/>
</dbReference>
<accession>A0A1R1XID5</accession>
<keyword evidence="5" id="KW-1185">Reference proteome</keyword>
<evidence type="ECO:0000256" key="1">
    <source>
        <dbReference type="ARBA" id="ARBA00022553"/>
    </source>
</evidence>
<feature type="compositionally biased region" description="Polar residues" evidence="2">
    <location>
        <begin position="103"/>
        <end position="112"/>
    </location>
</feature>
<dbReference type="InterPro" id="IPR001849">
    <property type="entry name" value="PH_domain"/>
</dbReference>
<reference evidence="4 5" key="1">
    <citation type="submission" date="2017-01" db="EMBL/GenBank/DDBJ databases">
        <authorList>
            <person name="Mah S.A."/>
            <person name="Swanson W.J."/>
            <person name="Moy G.W."/>
            <person name="Vacquier V.D."/>
        </authorList>
    </citation>
    <scope>NUCLEOTIDE SEQUENCE [LARGE SCALE GENOMIC DNA]</scope>
    <source>
        <strain evidence="4 5">GSMNP</strain>
    </source>
</reference>
<gene>
    <name evidence="4" type="ORF">AYI70_g7919</name>
</gene>
<dbReference type="SMART" id="SM00233">
    <property type="entry name" value="PH"/>
    <property type="match status" value="1"/>
</dbReference>
<dbReference type="Proteomes" id="UP000187283">
    <property type="component" value="Unassembled WGS sequence"/>
</dbReference>
<dbReference type="InterPro" id="IPR046868">
    <property type="entry name" value="BAR_4"/>
</dbReference>
<feature type="compositionally biased region" description="Polar residues" evidence="2">
    <location>
        <begin position="34"/>
        <end position="61"/>
    </location>
</feature>
<dbReference type="OrthoDB" id="5598057at2759"/>
<evidence type="ECO:0000313" key="4">
    <source>
        <dbReference type="EMBL" id="OMJ14370.1"/>
    </source>
</evidence>
<dbReference type="Gene3D" id="1.20.1270.60">
    <property type="entry name" value="Arfaptin homology (AH) domain/BAR domain"/>
    <property type="match status" value="1"/>
</dbReference>
<evidence type="ECO:0000259" key="3">
    <source>
        <dbReference type="PROSITE" id="PS50003"/>
    </source>
</evidence>
<dbReference type="Pfam" id="PF20399">
    <property type="entry name" value="PH_20"/>
    <property type="match status" value="1"/>
</dbReference>
<feature type="compositionally biased region" description="Low complexity" evidence="2">
    <location>
        <begin position="87"/>
        <end position="102"/>
    </location>
</feature>
<sequence>MKFRSLISRKKSNTPSAADVADSFNELKVENEDQSLQTPEISTVPPQENQDIDSNTTQKSAPLNPFDDHEDQIPNNSSLKQAPPAESLLSRQNTTTSTNRNSFAPSFRSSTIPSSTGITKFKTATTLNSKGIEVVANVGTGNDNDLIIMRLQAWKHIVKALSAFFSSQAENCISQAKTLPKLDSNLVIKLADSQFFMDNGCAGVLDIVGGVKMMNKSMADQLGAFSAFLNSELVPQLQALRKEIKNEVKKYCDNISTSVSNINKIQKDIDDESIKLSKSVDSHFKQQYKNDPWLCNQAIIKYLKRRCVADDSYFRLMKTEIARVGSFDSTLNERFSKIIHNYTQFTTKNIIPNDLSSAGFLANLANVDSSKEWTNFTESYASALSSPMGRLSENSYLDAEYPHKDSDYVAAIKSGSAEREKGLIKSFSRAFLVLTNLGYLHSFGSESDVESANPDVSLFIVKASVEKSHNNTIIIKIPSGYPGKGTQSIKFSDASEMEDWIAAIRSKMDTVS</sequence>
<feature type="region of interest" description="Disordered" evidence="2">
    <location>
        <begin position="1"/>
        <end position="112"/>
    </location>
</feature>
<dbReference type="PANTHER" id="PTHR31941">
    <property type="entry name" value="CYTOSKELETAL SIGNALING PROTEIN SLM1"/>
    <property type="match status" value="1"/>
</dbReference>